<keyword evidence="4" id="KW-1185">Reference proteome</keyword>
<dbReference type="Pfam" id="PF17231">
    <property type="entry name" value="DUF5305"/>
    <property type="match status" value="1"/>
</dbReference>
<gene>
    <name evidence="3" type="ORF">AArcSt2_08535</name>
</gene>
<organism evidence="3 4">
    <name type="scientific">Natronocalculus amylovorans</name>
    <dbReference type="NCBI Taxonomy" id="2917812"/>
    <lineage>
        <taxon>Archaea</taxon>
        <taxon>Methanobacteriati</taxon>
        <taxon>Methanobacteriota</taxon>
        <taxon>Stenosarchaea group</taxon>
        <taxon>Halobacteria</taxon>
        <taxon>Halobacteriales</taxon>
        <taxon>Haloferacaceae</taxon>
        <taxon>Natronocalculus</taxon>
    </lineage>
</organism>
<reference evidence="3" key="2">
    <citation type="submission" date="2022-02" db="EMBL/GenBank/DDBJ databases">
        <authorList>
            <person name="Elcheninov A.G."/>
            <person name="Sorokin D.Y."/>
            <person name="Kublanov I.V."/>
        </authorList>
    </citation>
    <scope>NUCLEOTIDE SEQUENCE</scope>
    <source>
        <strain evidence="3">AArc-St2</strain>
    </source>
</reference>
<proteinExistence type="predicted"/>
<keyword evidence="2" id="KW-0812">Transmembrane</keyword>
<dbReference type="Proteomes" id="UP001203207">
    <property type="component" value="Unassembled WGS sequence"/>
</dbReference>
<sequence>MTRTNLQLRKTIGEQQTLIIIGCVLCILLGGWLAYGAYVSPETVTEQQTVSTWSLEHEFEHSAIVTEPNSVFATGTVLEDRNIYFGTLAPVLDVNYGTTYSGESDGVTVTEEATLIYRSVDDDSNVVYWSEEEPLDNHTADDLQAGEHTELAFEIETEALEDRLNNISNELGSDPGSVEVFVEAESTIEGTINGESVTLTRDHRMELDLGGNTYTVDDPGTISESFDETTTVTRTVEPGPLGQYGGPLFVLAGLVGVAGLLVGRQNELFTLTDAERDWLTYKQNRTNFDEWITTVSLPAQVHDRPYATAQTLADLVDFAIDADAAVTEDPETHVCYVLGDDLVYRFTPPTEPASTAFEWDEEAAETADRSPPTEDTDDNETLPKDTDE</sequence>
<dbReference type="AlphaFoldDB" id="A0AAE3K8F9"/>
<evidence type="ECO:0000313" key="3">
    <source>
        <dbReference type="EMBL" id="MCL9816988.1"/>
    </source>
</evidence>
<reference evidence="3" key="1">
    <citation type="journal article" date="2022" name="Syst. Appl. Microbiol.">
        <title>Natronocalculus amylovorans gen. nov., sp. nov., and Natranaeroarchaeum aerophilus sp. nov., dominant culturable amylolytic natronoarchaea from hypersaline soda lakes in southwestern Siberia.</title>
        <authorList>
            <person name="Sorokin D.Y."/>
            <person name="Elcheninov A.G."/>
            <person name="Khizhniak T.V."/>
            <person name="Koenen M."/>
            <person name="Bale N.J."/>
            <person name="Damste J.S.S."/>
            <person name="Kublanov I.V."/>
        </authorList>
    </citation>
    <scope>NUCLEOTIDE SEQUENCE</scope>
    <source>
        <strain evidence="3">AArc-St2</strain>
    </source>
</reference>
<comment type="caution">
    <text evidence="3">The sequence shown here is derived from an EMBL/GenBank/DDBJ whole genome shotgun (WGS) entry which is preliminary data.</text>
</comment>
<feature type="transmembrane region" description="Helical" evidence="2">
    <location>
        <begin position="18"/>
        <end position="38"/>
    </location>
</feature>
<keyword evidence="2" id="KW-1133">Transmembrane helix</keyword>
<dbReference type="EMBL" id="JAKRVX010000003">
    <property type="protein sequence ID" value="MCL9816988.1"/>
    <property type="molecule type" value="Genomic_DNA"/>
</dbReference>
<feature type="region of interest" description="Disordered" evidence="1">
    <location>
        <begin position="351"/>
        <end position="388"/>
    </location>
</feature>
<name>A0AAE3K8F9_9EURY</name>
<dbReference type="RefSeq" id="WP_250583922.1">
    <property type="nucleotide sequence ID" value="NZ_JAKRVX010000003.1"/>
</dbReference>
<evidence type="ECO:0000313" key="4">
    <source>
        <dbReference type="Proteomes" id="UP001203207"/>
    </source>
</evidence>
<keyword evidence="2" id="KW-0472">Membrane</keyword>
<accession>A0AAE3K8F9</accession>
<protein>
    <submittedName>
        <fullName evidence="3">DUF5305 domain-containing protein</fullName>
    </submittedName>
</protein>
<evidence type="ECO:0000256" key="2">
    <source>
        <dbReference type="SAM" id="Phobius"/>
    </source>
</evidence>
<evidence type="ECO:0000256" key="1">
    <source>
        <dbReference type="SAM" id="MobiDB-lite"/>
    </source>
</evidence>
<dbReference type="InterPro" id="IPR035185">
    <property type="entry name" value="DUF5305"/>
</dbReference>